<sequence>MGVWRSATLVLVAALAGCAGPVAPPPFAPPISERYGAPAVERPLDVTAIFADACSQLTNAELEQLTISSEGKHRSFLGDSQCRWTSRNDDILAMSIYRDRDLLVDAYRSRLLPVFQPTTVAGYPAVREATSPQNNNCVVTVGLGPEQALRSDWTGLGAFRPGDPDPCERAESAAAFVVRKLSPR</sequence>
<dbReference type="InterPro" id="IPR024520">
    <property type="entry name" value="DUF3558"/>
</dbReference>
<reference evidence="1 2" key="1">
    <citation type="submission" date="2023-06" db="EMBL/GenBank/DDBJ databases">
        <title>Actinomycetospora Odt1-22.</title>
        <authorList>
            <person name="Supong K."/>
        </authorList>
    </citation>
    <scope>NUCLEOTIDE SEQUENCE [LARGE SCALE GENOMIC DNA]</scope>
    <source>
        <strain evidence="1 2">Odt1-22</strain>
    </source>
</reference>
<organism evidence="1 2">
    <name type="scientific">Actinomycetospora termitidis</name>
    <dbReference type="NCBI Taxonomy" id="3053470"/>
    <lineage>
        <taxon>Bacteria</taxon>
        <taxon>Bacillati</taxon>
        <taxon>Actinomycetota</taxon>
        <taxon>Actinomycetes</taxon>
        <taxon>Pseudonocardiales</taxon>
        <taxon>Pseudonocardiaceae</taxon>
        <taxon>Actinomycetospora</taxon>
    </lineage>
</organism>
<evidence type="ECO:0000313" key="1">
    <source>
        <dbReference type="EMBL" id="MDL5159283.1"/>
    </source>
</evidence>
<comment type="caution">
    <text evidence="1">The sequence shown here is derived from an EMBL/GenBank/DDBJ whole genome shotgun (WGS) entry which is preliminary data.</text>
</comment>
<name>A0ABT7MIW7_9PSEU</name>
<protein>
    <submittedName>
        <fullName evidence="1">DUF3558 domain-containing protein</fullName>
    </submittedName>
</protein>
<dbReference type="Pfam" id="PF12079">
    <property type="entry name" value="DUF3558"/>
    <property type="match status" value="1"/>
</dbReference>
<dbReference type="PROSITE" id="PS51257">
    <property type="entry name" value="PROKAR_LIPOPROTEIN"/>
    <property type="match status" value="1"/>
</dbReference>
<evidence type="ECO:0000313" key="2">
    <source>
        <dbReference type="Proteomes" id="UP001231924"/>
    </source>
</evidence>
<dbReference type="RefSeq" id="WP_286055864.1">
    <property type="nucleotide sequence ID" value="NZ_JASVWF010000007.1"/>
</dbReference>
<dbReference type="EMBL" id="JASVWF010000007">
    <property type="protein sequence ID" value="MDL5159283.1"/>
    <property type="molecule type" value="Genomic_DNA"/>
</dbReference>
<dbReference type="Proteomes" id="UP001231924">
    <property type="component" value="Unassembled WGS sequence"/>
</dbReference>
<proteinExistence type="predicted"/>
<accession>A0ABT7MIW7</accession>
<keyword evidence="2" id="KW-1185">Reference proteome</keyword>
<gene>
    <name evidence="1" type="ORF">QRT03_25175</name>
</gene>